<evidence type="ECO:0000259" key="7">
    <source>
        <dbReference type="Pfam" id="PF02525"/>
    </source>
</evidence>
<dbReference type="Pfam" id="PF02525">
    <property type="entry name" value="Flavodoxin_2"/>
    <property type="match status" value="1"/>
</dbReference>
<dbReference type="PANTHER" id="PTHR43741:SF2">
    <property type="entry name" value="FMN-DEPENDENT NADH:QUINONE OXIDOREDUCTASE"/>
    <property type="match status" value="1"/>
</dbReference>
<evidence type="ECO:0000256" key="4">
    <source>
        <dbReference type="ARBA" id="ARBA00023027"/>
    </source>
</evidence>
<keyword evidence="4 6" id="KW-0520">NAD</keyword>
<evidence type="ECO:0000256" key="3">
    <source>
        <dbReference type="ARBA" id="ARBA00023002"/>
    </source>
</evidence>
<evidence type="ECO:0000256" key="6">
    <source>
        <dbReference type="HAMAP-Rule" id="MF_01216"/>
    </source>
</evidence>
<comment type="function">
    <text evidence="6">Also exhibits azoreductase activity. Catalyzes the reductive cleavage of the azo bond in aromatic azo compounds to the corresponding amines.</text>
</comment>
<keyword evidence="2 6" id="KW-0288">FMN</keyword>
<dbReference type="PANTHER" id="PTHR43741">
    <property type="entry name" value="FMN-DEPENDENT NADH-AZOREDUCTASE 1"/>
    <property type="match status" value="1"/>
</dbReference>
<sequence length="192" mass="20354">MTRILHIDASARIDGSVSRDLSARIVARFEDAEVIRRDLNDTLPHVDEAWVGATFTPADVRSDAQKEALALSDSLVEEVEAADVIVIGLPIYNFSVPASLKAWIDQITRAGRTFQYTEEGPQPLLSGKRAILAIASGGVPIDSPVDFATPLLRTALGFNGISEVEVVAAAGMNTDPETAQKAADDAISALAA</sequence>
<reference evidence="8" key="1">
    <citation type="submission" date="2020-10" db="EMBL/GenBank/DDBJ databases">
        <title>Paenihalocynthiibacter styelae gen. nov., sp. nov., isolated from stalked sea squirt Styela clava.</title>
        <authorList>
            <person name="Kim Y.-O."/>
            <person name="Yoon J.-H."/>
        </authorList>
    </citation>
    <scope>NUCLEOTIDE SEQUENCE</scope>
    <source>
        <strain evidence="8">MYP1-1</strain>
    </source>
</reference>
<dbReference type="EMBL" id="JADCKQ010000003">
    <property type="protein sequence ID" value="MBI1493054.1"/>
    <property type="molecule type" value="Genomic_DNA"/>
</dbReference>
<dbReference type="GO" id="GO:0016652">
    <property type="term" value="F:oxidoreductase activity, acting on NAD(P)H as acceptor"/>
    <property type="evidence" value="ECO:0007669"/>
    <property type="project" value="UniProtKB-UniRule"/>
</dbReference>
<keyword evidence="3 6" id="KW-0560">Oxidoreductase</keyword>
<keyword evidence="1 6" id="KW-0285">Flavoprotein</keyword>
<dbReference type="Proteomes" id="UP000640583">
    <property type="component" value="Unassembled WGS sequence"/>
</dbReference>
<protein>
    <recommendedName>
        <fullName evidence="6">FMN dependent NADH:quinone oxidoreductase</fullName>
        <ecNumber evidence="6">1.6.5.-</ecNumber>
    </recommendedName>
    <alternativeName>
        <fullName evidence="6">Azo-dye reductase</fullName>
    </alternativeName>
    <alternativeName>
        <fullName evidence="6">FMN-dependent NADH-azo compound oxidoreductase</fullName>
    </alternativeName>
    <alternativeName>
        <fullName evidence="6">FMN-dependent NADH-azoreductase</fullName>
        <ecNumber evidence="6">1.7.1.17</ecNumber>
    </alternativeName>
</protein>
<feature type="binding site" evidence="6">
    <location>
        <position position="10"/>
    </location>
    <ligand>
        <name>FMN</name>
        <dbReference type="ChEBI" id="CHEBI:58210"/>
    </ligand>
</feature>
<comment type="cofactor">
    <cofactor evidence="6">
        <name>FMN</name>
        <dbReference type="ChEBI" id="CHEBI:58210"/>
    </cofactor>
    <text evidence="6">Binds 1 FMN per subunit.</text>
</comment>
<dbReference type="InterPro" id="IPR050104">
    <property type="entry name" value="FMN-dep_NADH:Q_OxRdtase_AzoR1"/>
</dbReference>
<dbReference type="EC" id="1.7.1.17" evidence="6"/>
<comment type="function">
    <text evidence="6">Quinone reductase that provides resistance to thiol-specific stress caused by electrophilic quinones.</text>
</comment>
<proteinExistence type="inferred from homology"/>
<dbReference type="EC" id="1.6.5.-" evidence="6"/>
<name>A0A8J7IU07_9RHOB</name>
<organism evidence="8 9">
    <name type="scientific">Halocynthiibacter styelae</name>
    <dbReference type="NCBI Taxonomy" id="2761955"/>
    <lineage>
        <taxon>Bacteria</taxon>
        <taxon>Pseudomonadati</taxon>
        <taxon>Pseudomonadota</taxon>
        <taxon>Alphaproteobacteria</taxon>
        <taxon>Rhodobacterales</taxon>
        <taxon>Paracoccaceae</taxon>
        <taxon>Halocynthiibacter</taxon>
    </lineage>
</organism>
<comment type="similarity">
    <text evidence="6">Belongs to the azoreductase type 1 family.</text>
</comment>
<dbReference type="InterPro" id="IPR029039">
    <property type="entry name" value="Flavoprotein-like_sf"/>
</dbReference>
<accession>A0A8J7IU07</accession>
<evidence type="ECO:0000313" key="8">
    <source>
        <dbReference type="EMBL" id="MBI1493054.1"/>
    </source>
</evidence>
<dbReference type="GO" id="GO:0010181">
    <property type="term" value="F:FMN binding"/>
    <property type="evidence" value="ECO:0007669"/>
    <property type="project" value="UniProtKB-UniRule"/>
</dbReference>
<comment type="caution">
    <text evidence="6">Lacks conserved residue(s) required for the propagation of feature annotation.</text>
</comment>
<gene>
    <name evidence="6" type="primary">azoR</name>
    <name evidence="8" type="ORF">H1D41_05330</name>
</gene>
<evidence type="ECO:0000256" key="2">
    <source>
        <dbReference type="ARBA" id="ARBA00022643"/>
    </source>
</evidence>
<dbReference type="InterPro" id="IPR023048">
    <property type="entry name" value="NADH:quinone_OxRdtase_FMN_depd"/>
</dbReference>
<dbReference type="Gene3D" id="3.40.50.360">
    <property type="match status" value="1"/>
</dbReference>
<dbReference type="HAMAP" id="MF_01216">
    <property type="entry name" value="Azoreductase_type1"/>
    <property type="match status" value="1"/>
</dbReference>
<comment type="catalytic activity">
    <reaction evidence="5">
        <text>N,N-dimethyl-1,4-phenylenediamine + anthranilate + 2 NAD(+) = 2-(4-dimethylaminophenyl)diazenylbenzoate + 2 NADH + 2 H(+)</text>
        <dbReference type="Rhea" id="RHEA:55872"/>
        <dbReference type="ChEBI" id="CHEBI:15378"/>
        <dbReference type="ChEBI" id="CHEBI:15783"/>
        <dbReference type="ChEBI" id="CHEBI:16567"/>
        <dbReference type="ChEBI" id="CHEBI:57540"/>
        <dbReference type="ChEBI" id="CHEBI:57945"/>
        <dbReference type="ChEBI" id="CHEBI:71579"/>
        <dbReference type="EC" id="1.7.1.17"/>
    </reaction>
    <physiologicalReaction direction="right-to-left" evidence="5">
        <dbReference type="Rhea" id="RHEA:55874"/>
    </physiologicalReaction>
</comment>
<evidence type="ECO:0000256" key="1">
    <source>
        <dbReference type="ARBA" id="ARBA00022630"/>
    </source>
</evidence>
<dbReference type="GO" id="GO:0016655">
    <property type="term" value="F:oxidoreductase activity, acting on NAD(P)H, quinone or similar compound as acceptor"/>
    <property type="evidence" value="ECO:0007669"/>
    <property type="project" value="InterPro"/>
</dbReference>
<dbReference type="AlphaFoldDB" id="A0A8J7IU07"/>
<keyword evidence="9" id="KW-1185">Reference proteome</keyword>
<dbReference type="InterPro" id="IPR003680">
    <property type="entry name" value="Flavodoxin_fold"/>
</dbReference>
<comment type="catalytic activity">
    <reaction evidence="6">
        <text>2 a quinone + NADH + H(+) = 2 a 1,4-benzosemiquinone + NAD(+)</text>
        <dbReference type="Rhea" id="RHEA:65952"/>
        <dbReference type="ChEBI" id="CHEBI:15378"/>
        <dbReference type="ChEBI" id="CHEBI:57540"/>
        <dbReference type="ChEBI" id="CHEBI:57945"/>
        <dbReference type="ChEBI" id="CHEBI:132124"/>
        <dbReference type="ChEBI" id="CHEBI:134225"/>
    </reaction>
</comment>
<comment type="caution">
    <text evidence="8">The sequence shown here is derived from an EMBL/GenBank/DDBJ whole genome shotgun (WGS) entry which is preliminary data.</text>
</comment>
<feature type="domain" description="Flavodoxin-like fold" evidence="7">
    <location>
        <begin position="3"/>
        <end position="190"/>
    </location>
</feature>
<dbReference type="SUPFAM" id="SSF52218">
    <property type="entry name" value="Flavoproteins"/>
    <property type="match status" value="1"/>
</dbReference>
<comment type="subunit">
    <text evidence="6">Homodimer.</text>
</comment>
<evidence type="ECO:0000256" key="5">
    <source>
        <dbReference type="ARBA" id="ARBA00048542"/>
    </source>
</evidence>
<evidence type="ECO:0000313" key="9">
    <source>
        <dbReference type="Proteomes" id="UP000640583"/>
    </source>
</evidence>
<feature type="binding site" evidence="6">
    <location>
        <begin position="16"/>
        <end position="18"/>
    </location>
    <ligand>
        <name>FMN</name>
        <dbReference type="ChEBI" id="CHEBI:58210"/>
    </ligand>
</feature>
<dbReference type="GO" id="GO:0009055">
    <property type="term" value="F:electron transfer activity"/>
    <property type="evidence" value="ECO:0007669"/>
    <property type="project" value="UniProtKB-UniRule"/>
</dbReference>
<dbReference type="RefSeq" id="WP_228847912.1">
    <property type="nucleotide sequence ID" value="NZ_JADCKQ010000003.1"/>
</dbReference>